<evidence type="ECO:0000256" key="7">
    <source>
        <dbReference type="ARBA" id="ARBA00023011"/>
    </source>
</evidence>
<evidence type="ECO:0000256" key="5">
    <source>
        <dbReference type="ARBA" id="ARBA00022955"/>
    </source>
</evidence>
<reference evidence="16 17" key="1">
    <citation type="submission" date="2023-04" db="EMBL/GenBank/DDBJ databases">
        <title>Genome of Basidiobolus ranarum AG-B5.</title>
        <authorList>
            <person name="Stajich J.E."/>
            <person name="Carter-House D."/>
            <person name="Gryganskyi A."/>
        </authorList>
    </citation>
    <scope>NUCLEOTIDE SEQUENCE [LARGE SCALE GENOMIC DNA]</scope>
    <source>
        <strain evidence="16 17">AG-B5</strain>
    </source>
</reference>
<feature type="transmembrane region" description="Helical" evidence="14">
    <location>
        <begin position="180"/>
        <end position="199"/>
    </location>
</feature>
<keyword evidence="9 13" id="KW-0472">Membrane</keyword>
<dbReference type="PROSITE" id="PS51751">
    <property type="entry name" value="EXPERA"/>
    <property type="match status" value="1"/>
</dbReference>
<proteinExistence type="inferred from homology"/>
<evidence type="ECO:0000313" key="17">
    <source>
        <dbReference type="Proteomes" id="UP001479436"/>
    </source>
</evidence>
<evidence type="ECO:0000256" key="9">
    <source>
        <dbReference type="ARBA" id="ARBA00023136"/>
    </source>
</evidence>
<keyword evidence="12" id="KW-0413">Isomerase</keyword>
<feature type="domain" description="EXPERA" evidence="15">
    <location>
        <begin position="57"/>
        <end position="199"/>
    </location>
</feature>
<dbReference type="Proteomes" id="UP001479436">
    <property type="component" value="Unassembled WGS sequence"/>
</dbReference>
<evidence type="ECO:0000256" key="3">
    <source>
        <dbReference type="ARBA" id="ARBA00022516"/>
    </source>
</evidence>
<evidence type="ECO:0000256" key="8">
    <source>
        <dbReference type="ARBA" id="ARBA00023098"/>
    </source>
</evidence>
<feature type="transmembrane region" description="Helical" evidence="14">
    <location>
        <begin position="145"/>
        <end position="168"/>
    </location>
</feature>
<feature type="transmembrane region" description="Helical" evidence="14">
    <location>
        <begin position="61"/>
        <end position="81"/>
    </location>
</feature>
<keyword evidence="11" id="KW-0753">Steroid metabolism</keyword>
<dbReference type="PANTHER" id="PTHR14207:SF0">
    <property type="entry name" value="3-BETA-HYDROXYSTEROID-DELTA(8),DELTA(7)-ISOMERASE"/>
    <property type="match status" value="1"/>
</dbReference>
<keyword evidence="17" id="KW-1185">Reference proteome</keyword>
<protein>
    <recommendedName>
        <fullName evidence="15">EXPERA domain-containing protein</fullName>
    </recommendedName>
</protein>
<evidence type="ECO:0000256" key="6">
    <source>
        <dbReference type="ARBA" id="ARBA00022989"/>
    </source>
</evidence>
<keyword evidence="5" id="KW-0752">Steroid biosynthesis</keyword>
<evidence type="ECO:0000259" key="15">
    <source>
        <dbReference type="PROSITE" id="PS51751"/>
    </source>
</evidence>
<name>A0ABR2WFJ9_9FUNG</name>
<evidence type="ECO:0000256" key="1">
    <source>
        <dbReference type="ARBA" id="ARBA00004141"/>
    </source>
</evidence>
<feature type="transmembrane region" description="Helical" evidence="14">
    <location>
        <begin position="120"/>
        <end position="138"/>
    </location>
</feature>
<comment type="similarity">
    <text evidence="2">Belongs to the EBP family.</text>
</comment>
<evidence type="ECO:0000256" key="13">
    <source>
        <dbReference type="PROSITE-ProRule" id="PRU01087"/>
    </source>
</evidence>
<evidence type="ECO:0000256" key="14">
    <source>
        <dbReference type="SAM" id="Phobius"/>
    </source>
</evidence>
<comment type="caution">
    <text evidence="16">The sequence shown here is derived from an EMBL/GenBank/DDBJ whole genome shotgun (WGS) entry which is preliminary data.</text>
</comment>
<evidence type="ECO:0000256" key="12">
    <source>
        <dbReference type="ARBA" id="ARBA00023235"/>
    </source>
</evidence>
<dbReference type="EMBL" id="JASJQH010002342">
    <property type="protein sequence ID" value="KAK9760269.1"/>
    <property type="molecule type" value="Genomic_DNA"/>
</dbReference>
<dbReference type="Pfam" id="PF05241">
    <property type="entry name" value="EBP"/>
    <property type="match status" value="1"/>
</dbReference>
<keyword evidence="10" id="KW-1207">Sterol metabolism</keyword>
<accession>A0ABR2WFJ9</accession>
<comment type="subcellular location">
    <subcellularLocation>
        <location evidence="1">Membrane</location>
        <topology evidence="1">Multi-pass membrane protein</topology>
    </subcellularLocation>
</comment>
<evidence type="ECO:0000256" key="10">
    <source>
        <dbReference type="ARBA" id="ARBA00023166"/>
    </source>
</evidence>
<keyword evidence="8" id="KW-0443">Lipid metabolism</keyword>
<evidence type="ECO:0000256" key="2">
    <source>
        <dbReference type="ARBA" id="ARBA00008337"/>
    </source>
</evidence>
<dbReference type="InterPro" id="IPR007905">
    <property type="entry name" value="EBP"/>
</dbReference>
<evidence type="ECO:0000313" key="16">
    <source>
        <dbReference type="EMBL" id="KAK9760269.1"/>
    </source>
</evidence>
<evidence type="ECO:0000256" key="4">
    <source>
        <dbReference type="ARBA" id="ARBA00022692"/>
    </source>
</evidence>
<evidence type="ECO:0000256" key="11">
    <source>
        <dbReference type="ARBA" id="ARBA00023221"/>
    </source>
</evidence>
<gene>
    <name evidence="16" type="ORF">K7432_015907</name>
</gene>
<keyword evidence="4 13" id="KW-0812">Transmembrane</keyword>
<dbReference type="InterPro" id="IPR033118">
    <property type="entry name" value="EXPERA"/>
</dbReference>
<keyword evidence="3" id="KW-0444">Lipid biosynthesis</keyword>
<dbReference type="PANTHER" id="PTHR14207">
    <property type="entry name" value="STEROL ISOMERASE"/>
    <property type="match status" value="1"/>
</dbReference>
<keyword evidence="7" id="KW-0756">Sterol biosynthesis</keyword>
<organism evidence="16 17">
    <name type="scientific">Basidiobolus ranarum</name>
    <dbReference type="NCBI Taxonomy" id="34480"/>
    <lineage>
        <taxon>Eukaryota</taxon>
        <taxon>Fungi</taxon>
        <taxon>Fungi incertae sedis</taxon>
        <taxon>Zoopagomycota</taxon>
        <taxon>Entomophthoromycotina</taxon>
        <taxon>Basidiobolomycetes</taxon>
        <taxon>Basidiobolales</taxon>
        <taxon>Basidiobolaceae</taxon>
        <taxon>Basidiobolus</taxon>
    </lineage>
</organism>
<keyword evidence="6 13" id="KW-1133">Transmembrane helix</keyword>
<feature type="transmembrane region" description="Helical" evidence="14">
    <location>
        <begin position="27"/>
        <end position="49"/>
    </location>
</feature>
<sequence length="222" mass="25664">MTTNYSHPYFPRDLHLPHFVPNSHGTAYILAVVFGSFAVILLTAAMFILRNKSISNRDRLIYMWCILSGTIHIGLEGYYVLNYDSLAGDQSILGQVWKEYSKGDSRYLSSDSFMLSMERITAYIDGPLAFYSAYAIYTKSPGRHISLLSVSICQLYGVILYFATTFFLGSPHSDPHPLYYWFYFVTMNCIWVFIPSYVLTREWATLYQKVSFYDHRNSKKSD</sequence>